<evidence type="ECO:0000256" key="2">
    <source>
        <dbReference type="SAM" id="MobiDB-lite"/>
    </source>
</evidence>
<accession>A0A7R7GSH4</accession>
<feature type="region of interest" description="Disordered" evidence="2">
    <location>
        <begin position="108"/>
        <end position="127"/>
    </location>
</feature>
<feature type="compositionally biased region" description="Basic and acidic residues" evidence="2">
    <location>
        <begin position="108"/>
        <end position="118"/>
    </location>
</feature>
<keyword evidence="1" id="KW-0175">Coiled coil</keyword>
<keyword evidence="4" id="KW-1185">Reference proteome</keyword>
<organism evidence="3 4">
    <name type="scientific">Mycobacterium heckeshornense</name>
    <dbReference type="NCBI Taxonomy" id="110505"/>
    <lineage>
        <taxon>Bacteria</taxon>
        <taxon>Bacillati</taxon>
        <taxon>Actinomycetota</taxon>
        <taxon>Actinomycetes</taxon>
        <taxon>Mycobacteriales</taxon>
        <taxon>Mycobacteriaceae</taxon>
        <taxon>Mycobacterium</taxon>
    </lineage>
</organism>
<proteinExistence type="predicted"/>
<dbReference type="RefSeq" id="WP_201399497.1">
    <property type="nucleotide sequence ID" value="NZ_AP024237.1"/>
</dbReference>
<evidence type="ECO:0000313" key="3">
    <source>
        <dbReference type="EMBL" id="BCO35263.1"/>
    </source>
</evidence>
<sequence length="235" mass="25082">MTKSSSTQDIAAQLAKAEAEAARLREHAAAIAEAEQTARDATELRYYRGFYGTQLDGYRERRDAAMAKLDELAAADRLDLAEAVAAFDELQRRDAQAAAAAAHAGRLDGIDPLPDRHNGAPRTRPPRVQRLYAGLTFTAWLDGVIAGRAQAAHDRHLAELQAQATRVIDEAAATAREQAANGEPAATDTPASIRELAEQAGTPAIDEQAVAVAGLRRAELNAEQAKLDQLVAQGN</sequence>
<gene>
    <name evidence="3" type="ORF">MHEC_16960</name>
</gene>
<evidence type="ECO:0000313" key="4">
    <source>
        <dbReference type="Proteomes" id="UP000595446"/>
    </source>
</evidence>
<reference evidence="3 4" key="1">
    <citation type="submission" date="2020-12" db="EMBL/GenBank/DDBJ databases">
        <title>Complete genome sequence of Mycobacterium heckeshornense JCM 15655T, closely related to a pathogenic non-tuberculous mycobacterial species Mycobacterium xenopi.</title>
        <authorList>
            <person name="Yoshida M."/>
            <person name="Fukano H."/>
            <person name="Asakura T."/>
            <person name="Suzuki M."/>
            <person name="Hoshino Y."/>
        </authorList>
    </citation>
    <scope>NUCLEOTIDE SEQUENCE [LARGE SCALE GENOMIC DNA]</scope>
    <source>
        <strain evidence="3 4">JCM 15655</strain>
    </source>
</reference>
<evidence type="ECO:0000256" key="1">
    <source>
        <dbReference type="SAM" id="Coils"/>
    </source>
</evidence>
<dbReference type="AlphaFoldDB" id="A0A7R7GSH4"/>
<feature type="coiled-coil region" evidence="1">
    <location>
        <begin position="7"/>
        <end position="75"/>
    </location>
</feature>
<dbReference type="EMBL" id="AP024237">
    <property type="protein sequence ID" value="BCO35263.1"/>
    <property type="molecule type" value="Genomic_DNA"/>
</dbReference>
<dbReference type="Proteomes" id="UP000595446">
    <property type="component" value="Chromosome"/>
</dbReference>
<protein>
    <submittedName>
        <fullName evidence="3">Uncharacterized protein</fullName>
    </submittedName>
</protein>
<name>A0A7R7GSH4_9MYCO</name>